<protein>
    <submittedName>
        <fullName evidence="3">L-iditol 2-dehydrogenase</fullName>
    </submittedName>
</protein>
<dbReference type="PANTHER" id="PTHR42760">
    <property type="entry name" value="SHORT-CHAIN DEHYDROGENASES/REDUCTASES FAMILY MEMBER"/>
    <property type="match status" value="1"/>
</dbReference>
<keyword evidence="4" id="KW-1185">Reference proteome</keyword>
<accession>D9WS78</accession>
<dbReference type="SUPFAM" id="SSF51735">
    <property type="entry name" value="NAD(P)-binding Rossmann-fold domains"/>
    <property type="match status" value="1"/>
</dbReference>
<dbReference type="Proteomes" id="UP000003963">
    <property type="component" value="Unassembled WGS sequence"/>
</dbReference>
<reference evidence="3 4" key="1">
    <citation type="submission" date="2009-02" db="EMBL/GenBank/DDBJ databases">
        <title>Annotation of Streptomyces hygroscopicus strain ATCC 53653.</title>
        <authorList>
            <consortium name="The Broad Institute Genome Sequencing Platform"/>
            <consortium name="Broad Institute Microbial Sequencing Center"/>
            <person name="Fischbach M."/>
            <person name="Godfrey P."/>
            <person name="Ward D."/>
            <person name="Young S."/>
            <person name="Zeng Q."/>
            <person name="Koehrsen M."/>
            <person name="Alvarado L."/>
            <person name="Berlin A.M."/>
            <person name="Bochicchio J."/>
            <person name="Borenstein D."/>
            <person name="Chapman S.B."/>
            <person name="Chen Z."/>
            <person name="Engels R."/>
            <person name="Freedman E."/>
            <person name="Gellesch M."/>
            <person name="Goldberg J."/>
            <person name="Griggs A."/>
            <person name="Gujja S."/>
            <person name="Heilman E.R."/>
            <person name="Heiman D.I."/>
            <person name="Hepburn T.A."/>
            <person name="Howarth C."/>
            <person name="Jen D."/>
            <person name="Larson L."/>
            <person name="Lewis B."/>
            <person name="Mehta T."/>
            <person name="Park D."/>
            <person name="Pearson M."/>
            <person name="Richards J."/>
            <person name="Roberts A."/>
            <person name="Saif S."/>
            <person name="Shea T.D."/>
            <person name="Shenoy N."/>
            <person name="Sisk P."/>
            <person name="Stolte C."/>
            <person name="Sykes S.N."/>
            <person name="Thomson T."/>
            <person name="Walk T."/>
            <person name="White J."/>
            <person name="Yandava C."/>
            <person name="Straight P."/>
            <person name="Clardy J."/>
            <person name="Hung D."/>
            <person name="Kolter R."/>
            <person name="Mekalanos J."/>
            <person name="Walker S."/>
            <person name="Walsh C.T."/>
            <person name="Wieland-Brown L.C."/>
            <person name="Haas B."/>
            <person name="Nusbaum C."/>
            <person name="Birren B."/>
        </authorList>
    </citation>
    <scope>NUCLEOTIDE SEQUENCE [LARGE SCALE GENOMIC DNA]</scope>
    <source>
        <strain evidence="3 4">ATCC 53653</strain>
    </source>
</reference>
<dbReference type="AlphaFoldDB" id="D9WS78"/>
<dbReference type="Gene3D" id="3.40.50.720">
    <property type="entry name" value="NAD(P)-binding Rossmann-like Domain"/>
    <property type="match status" value="1"/>
</dbReference>
<gene>
    <name evidence="3" type="ORF">SSOG_08036</name>
</gene>
<dbReference type="GO" id="GO:0016616">
    <property type="term" value="F:oxidoreductase activity, acting on the CH-OH group of donors, NAD or NADP as acceptor"/>
    <property type="evidence" value="ECO:0007669"/>
    <property type="project" value="TreeGrafter"/>
</dbReference>
<dbReference type="PRINTS" id="PR00081">
    <property type="entry name" value="GDHRDH"/>
</dbReference>
<dbReference type="PRINTS" id="PR00080">
    <property type="entry name" value="SDRFAMILY"/>
</dbReference>
<dbReference type="InterPro" id="IPR002347">
    <property type="entry name" value="SDR_fam"/>
</dbReference>
<keyword evidence="2" id="KW-0560">Oxidoreductase</keyword>
<dbReference type="HOGENOM" id="CLU_010194_1_0_11"/>
<dbReference type="EMBL" id="GG657754">
    <property type="protein sequence ID" value="EFL28322.1"/>
    <property type="molecule type" value="Genomic_DNA"/>
</dbReference>
<evidence type="ECO:0000313" key="4">
    <source>
        <dbReference type="Proteomes" id="UP000003963"/>
    </source>
</evidence>
<comment type="similarity">
    <text evidence="1">Belongs to the short-chain dehydrogenases/reductases (SDR) family.</text>
</comment>
<evidence type="ECO:0000313" key="3">
    <source>
        <dbReference type="EMBL" id="EFL28322.1"/>
    </source>
</evidence>
<proteinExistence type="inferred from homology"/>
<dbReference type="InterPro" id="IPR036291">
    <property type="entry name" value="NAD(P)-bd_dom_sf"/>
</dbReference>
<evidence type="ECO:0000256" key="2">
    <source>
        <dbReference type="ARBA" id="ARBA00023002"/>
    </source>
</evidence>
<dbReference type="Pfam" id="PF13561">
    <property type="entry name" value="adh_short_C2"/>
    <property type="match status" value="1"/>
</dbReference>
<dbReference type="STRING" id="457427.SSOG_08036"/>
<dbReference type="FunFam" id="3.40.50.720:FF:000084">
    <property type="entry name" value="Short-chain dehydrogenase reductase"/>
    <property type="match status" value="1"/>
</dbReference>
<evidence type="ECO:0000256" key="1">
    <source>
        <dbReference type="ARBA" id="ARBA00006484"/>
    </source>
</evidence>
<dbReference type="PANTHER" id="PTHR42760:SF133">
    <property type="entry name" value="3-OXOACYL-[ACYL-CARRIER-PROTEIN] REDUCTASE"/>
    <property type="match status" value="1"/>
</dbReference>
<name>D9WS78_9ACTN</name>
<organism evidence="3 4">
    <name type="scientific">Streptomyces himastatinicus ATCC 53653</name>
    <dbReference type="NCBI Taxonomy" id="457427"/>
    <lineage>
        <taxon>Bacteria</taxon>
        <taxon>Bacillati</taxon>
        <taxon>Actinomycetota</taxon>
        <taxon>Actinomycetes</taxon>
        <taxon>Kitasatosporales</taxon>
        <taxon>Streptomycetaceae</taxon>
        <taxon>Streptomyces</taxon>
        <taxon>Streptomyces violaceusniger group</taxon>
    </lineage>
</organism>
<sequence length="293" mass="30780">MARPAHPMRPGAPTKGTRVADLSGLRVAVTGAGRGIGRSIALRLAAAGAHLAVIDRDASRAEAVRAEVAALGHPVLAVAGDVTRAADCTEMVRRTADGLGRLDVMVCNAGIVQVKPFLDITEEDWDATFAVNVKGTFLTMQAAAARMRTQEPLGAADDADRTRPRGKIITMSSIAGRYGAGAMAPLTPHYRASKASVISLTQTAAYALAPDITVNAICPGLVGTDMWRQIDQEWSATEGWTTGEAWKRRTAVVPMGRPQTPDDVAGLALYLCSPDSDYMTGQAVNIDGGLIMS</sequence>